<dbReference type="InterPro" id="IPR027417">
    <property type="entry name" value="P-loop_NTPase"/>
</dbReference>
<evidence type="ECO:0000313" key="6">
    <source>
        <dbReference type="EMBL" id="BCQ35064.1"/>
    </source>
</evidence>
<dbReference type="InterPro" id="IPR013563">
    <property type="entry name" value="Oligopep_ABC_C"/>
</dbReference>
<keyword evidence="7" id="KW-1185">Reference proteome</keyword>
<reference evidence="6 7" key="1">
    <citation type="submission" date="2021-01" db="EMBL/GenBank/DDBJ databases">
        <title>Complete genome sequence of Erwinia rhapontici MAFF 311153.</title>
        <authorList>
            <person name="Morohoshi T."/>
            <person name="Someya N."/>
        </authorList>
    </citation>
    <scope>NUCLEOTIDE SEQUENCE [LARGE SCALE GENOMIC DNA]</scope>
    <source>
        <strain evidence="6 7">MAFF 311153</strain>
    </source>
</reference>
<evidence type="ECO:0000256" key="1">
    <source>
        <dbReference type="ARBA" id="ARBA00006526"/>
    </source>
</evidence>
<proteinExistence type="inferred from homology"/>
<dbReference type="GO" id="GO:0005524">
    <property type="term" value="F:ATP binding"/>
    <property type="evidence" value="ECO:0007669"/>
    <property type="project" value="UniProtKB-KW"/>
</dbReference>
<dbReference type="InterPro" id="IPR050319">
    <property type="entry name" value="ABC_transp_ATP-bind"/>
</dbReference>
<gene>
    <name evidence="6" type="ORF">ERHA53_24070</name>
</gene>
<protein>
    <submittedName>
        <fullName evidence="6">ABC transporter ATP-binding protein</fullName>
    </submittedName>
</protein>
<dbReference type="Pfam" id="PF00005">
    <property type="entry name" value="ABC_tran"/>
    <property type="match status" value="2"/>
</dbReference>
<evidence type="ECO:0000256" key="3">
    <source>
        <dbReference type="ARBA" id="ARBA00022741"/>
    </source>
</evidence>
<keyword evidence="2" id="KW-0813">Transport</keyword>
<evidence type="ECO:0000313" key="7">
    <source>
        <dbReference type="Proteomes" id="UP000677515"/>
    </source>
</evidence>
<accession>A0ABN6DK09</accession>
<feature type="domain" description="ABC transporter" evidence="5">
    <location>
        <begin position="7"/>
        <end position="253"/>
    </location>
</feature>
<sequence length="539" mass="58611">MMHAPLLKLEGLQVTHQGRTVIDNISFSLARGEVLGLIGESGAGKSTLGLAIMGYYRGELTPVAGTLTYEQQRLDARDTVRLARLRGKHIGYVAQSASAAFNPALTLGEQIVEAACYHGLLTADQARQRMLQLLTLLDLPQPAQFARRYPHQVSGGQLQRAMTVMALCPDPDIVVFDEPTTALDVTTQRDVLKAIRHAVRQTHTAALYISHDIAVVNQIADHLLVLRDGKMIEAGTPAQLVSAAVHPYTRALLAATHPSPPAPVSTTPALLQVSALTVGYGEGAPVINDLSLSLQRGRTLALVGESGSGKSTLARTLAGLQQPSTGILSFAGSPLDFNCRRRTVQQLQKIQYLYQHPDTSLNPRQRVRDLIGRPLARTQGLRGAARTARIDQLLRQVELDPAFASRFPAQLSGGQKQRVAIARALACEPDILICDEPTSALDPLVAQEILALFRRLQQDQGLTLLFITHDMAIVRAIAHQVAVMYRGNIVRQGDREQVLNPPFDSYTGQLLRAEPSAHPGWLDETEDDCFTTTLKDAVL</sequence>
<dbReference type="PANTHER" id="PTHR43776:SF7">
    <property type="entry name" value="D,D-DIPEPTIDE TRANSPORT ATP-BINDING PROTEIN DDPF-RELATED"/>
    <property type="match status" value="1"/>
</dbReference>
<name>A0ABN6DK09_ERWRD</name>
<dbReference type="PROSITE" id="PS50893">
    <property type="entry name" value="ABC_TRANSPORTER_2"/>
    <property type="match status" value="2"/>
</dbReference>
<dbReference type="InterPro" id="IPR003593">
    <property type="entry name" value="AAA+_ATPase"/>
</dbReference>
<dbReference type="SUPFAM" id="SSF52540">
    <property type="entry name" value="P-loop containing nucleoside triphosphate hydrolases"/>
    <property type="match status" value="2"/>
</dbReference>
<dbReference type="CDD" id="cd03257">
    <property type="entry name" value="ABC_NikE_OppD_transporters"/>
    <property type="match status" value="2"/>
</dbReference>
<evidence type="ECO:0000259" key="5">
    <source>
        <dbReference type="PROSITE" id="PS50893"/>
    </source>
</evidence>
<comment type="similarity">
    <text evidence="1">Belongs to the ABC transporter superfamily. Drug exporter-2 (TC 3.A.1.117) family.</text>
</comment>
<dbReference type="PROSITE" id="PS00211">
    <property type="entry name" value="ABC_TRANSPORTER_1"/>
    <property type="match status" value="1"/>
</dbReference>
<dbReference type="Proteomes" id="UP000677515">
    <property type="component" value="Chromosome"/>
</dbReference>
<organism evidence="6 7">
    <name type="scientific">Erwinia rhapontici</name>
    <name type="common">Pectobacterium rhapontici</name>
    <dbReference type="NCBI Taxonomy" id="55212"/>
    <lineage>
        <taxon>Bacteria</taxon>
        <taxon>Pseudomonadati</taxon>
        <taxon>Pseudomonadota</taxon>
        <taxon>Gammaproteobacteria</taxon>
        <taxon>Enterobacterales</taxon>
        <taxon>Erwiniaceae</taxon>
        <taxon>Erwinia</taxon>
    </lineage>
</organism>
<dbReference type="Gene3D" id="3.40.50.300">
    <property type="entry name" value="P-loop containing nucleotide triphosphate hydrolases"/>
    <property type="match status" value="2"/>
</dbReference>
<dbReference type="Pfam" id="PF08352">
    <property type="entry name" value="oligo_HPY"/>
    <property type="match status" value="1"/>
</dbReference>
<dbReference type="PANTHER" id="PTHR43776">
    <property type="entry name" value="TRANSPORT ATP-BINDING PROTEIN"/>
    <property type="match status" value="1"/>
</dbReference>
<feature type="domain" description="ABC transporter" evidence="5">
    <location>
        <begin position="271"/>
        <end position="511"/>
    </location>
</feature>
<dbReference type="EMBL" id="AP024329">
    <property type="protein sequence ID" value="BCQ35064.1"/>
    <property type="molecule type" value="Genomic_DNA"/>
</dbReference>
<dbReference type="RefSeq" id="WP_133842065.1">
    <property type="nucleotide sequence ID" value="NZ_AP024329.1"/>
</dbReference>
<evidence type="ECO:0000256" key="2">
    <source>
        <dbReference type="ARBA" id="ARBA00022448"/>
    </source>
</evidence>
<keyword evidence="3" id="KW-0547">Nucleotide-binding</keyword>
<dbReference type="SMART" id="SM00382">
    <property type="entry name" value="AAA"/>
    <property type="match status" value="2"/>
</dbReference>
<keyword evidence="4 6" id="KW-0067">ATP-binding</keyword>
<dbReference type="InterPro" id="IPR003439">
    <property type="entry name" value="ABC_transporter-like_ATP-bd"/>
</dbReference>
<evidence type="ECO:0000256" key="4">
    <source>
        <dbReference type="ARBA" id="ARBA00022840"/>
    </source>
</evidence>
<dbReference type="InterPro" id="IPR017871">
    <property type="entry name" value="ABC_transporter-like_CS"/>
</dbReference>